<evidence type="ECO:0008006" key="4">
    <source>
        <dbReference type="Google" id="ProtNLM"/>
    </source>
</evidence>
<evidence type="ECO:0000313" key="2">
    <source>
        <dbReference type="EMBL" id="WIA15725.1"/>
    </source>
</evidence>
<feature type="compositionally biased region" description="Acidic residues" evidence="1">
    <location>
        <begin position="27"/>
        <end position="45"/>
    </location>
</feature>
<evidence type="ECO:0000313" key="3">
    <source>
        <dbReference type="Proteomes" id="UP001244341"/>
    </source>
</evidence>
<feature type="region of interest" description="Disordered" evidence="1">
    <location>
        <begin position="446"/>
        <end position="471"/>
    </location>
</feature>
<feature type="compositionally biased region" description="Acidic residues" evidence="1">
    <location>
        <begin position="8"/>
        <end position="19"/>
    </location>
</feature>
<dbReference type="EMBL" id="CP126213">
    <property type="protein sequence ID" value="WIA15725.1"/>
    <property type="molecule type" value="Genomic_DNA"/>
</dbReference>
<feature type="compositionally biased region" description="Basic and acidic residues" evidence="1">
    <location>
        <begin position="461"/>
        <end position="470"/>
    </location>
</feature>
<organism evidence="2 3">
    <name type="scientific">Tetradesmus obliquus</name>
    <name type="common">Green alga</name>
    <name type="synonym">Acutodesmus obliquus</name>
    <dbReference type="NCBI Taxonomy" id="3088"/>
    <lineage>
        <taxon>Eukaryota</taxon>
        <taxon>Viridiplantae</taxon>
        <taxon>Chlorophyta</taxon>
        <taxon>core chlorophytes</taxon>
        <taxon>Chlorophyceae</taxon>
        <taxon>CS clade</taxon>
        <taxon>Sphaeropleales</taxon>
        <taxon>Scenedesmaceae</taxon>
        <taxon>Tetradesmus</taxon>
    </lineage>
</organism>
<sequence>MTGSSSNDPEDSSEADSDNEGIFAFCGEDEDGTDSEAVSECEEGQESQGMSKRAKHMDVPANELFPQVFGEGLAASIHDPALRDCVEMHGMHGLMLLSKSLEFKALDASDWDEDRMELVTCLRELVQQIDSSTEDPYNKLQAKLGQPLACFETIPSPSEKRAAAGIFDAAYDFTRRDFCQLSTPKGKGEPVVLGVYRDEANGELVFSLRLGPARGPVVHDCTSFAPAENLVGPALSTFTFAECFESGALAKPRIALSARGILRLPQNDAEALQEALYEWTGVRPSKKQDGGGVTIPDPRTVMFQPRFSNGKKVVASAHDYHCAAHLLDLFNPTDEGVVPVKKAIMFCPNNKNSIVILQRWGRCLRPGPGKWGTLALPCFDPYDPDEDQMAEWERILGEEVPDKDLRSEMHTHFDLICRLAECAVDPGNLVLGRLISVVTGYMRGTRQPSGVNRDTVEEGEDPKQARKDPKPLQSLLTMMISKRALL</sequence>
<protein>
    <recommendedName>
        <fullName evidence="4">ATP-dependent helicase C-terminal domain-containing protein</fullName>
    </recommendedName>
</protein>
<name>A0ABY8U3C7_TETOB</name>
<feature type="region of interest" description="Disordered" evidence="1">
    <location>
        <begin position="1"/>
        <end position="53"/>
    </location>
</feature>
<gene>
    <name evidence="2" type="ORF">OEZ85_002345</name>
</gene>
<accession>A0ABY8U3C7</accession>
<keyword evidence="3" id="KW-1185">Reference proteome</keyword>
<reference evidence="2 3" key="1">
    <citation type="submission" date="2023-05" db="EMBL/GenBank/DDBJ databases">
        <title>A 100% complete, gapless, phased diploid assembly of the Scenedesmus obliquus UTEX 3031 genome.</title>
        <authorList>
            <person name="Biondi T.C."/>
            <person name="Hanschen E.R."/>
            <person name="Kwon T."/>
            <person name="Eng W."/>
            <person name="Kruse C.P.S."/>
            <person name="Koehler S.I."/>
            <person name="Kunde Y."/>
            <person name="Gleasner C.D."/>
            <person name="You Mak K.T."/>
            <person name="Polle J."/>
            <person name="Hovde B.T."/>
            <person name="Starkenburg S.R."/>
        </authorList>
    </citation>
    <scope>NUCLEOTIDE SEQUENCE [LARGE SCALE GENOMIC DNA]</scope>
    <source>
        <strain evidence="2 3">DOE0152z</strain>
    </source>
</reference>
<dbReference type="Proteomes" id="UP001244341">
    <property type="component" value="Chromosome 6b"/>
</dbReference>
<proteinExistence type="predicted"/>
<evidence type="ECO:0000256" key="1">
    <source>
        <dbReference type="SAM" id="MobiDB-lite"/>
    </source>
</evidence>